<feature type="transmembrane region" description="Helical" evidence="1">
    <location>
        <begin position="493"/>
        <end position="510"/>
    </location>
</feature>
<feature type="transmembrane region" description="Helical" evidence="1">
    <location>
        <begin position="341"/>
        <end position="361"/>
    </location>
</feature>
<feature type="transmembrane region" description="Helical" evidence="1">
    <location>
        <begin position="190"/>
        <end position="208"/>
    </location>
</feature>
<keyword evidence="1" id="KW-0472">Membrane</keyword>
<name>A0A644YMU7_9ZZZZ</name>
<protein>
    <submittedName>
        <fullName evidence="2">Uncharacterized protein</fullName>
    </submittedName>
</protein>
<feature type="transmembrane region" description="Helical" evidence="1">
    <location>
        <begin position="402"/>
        <end position="426"/>
    </location>
</feature>
<sequence length="511" mass="55314">MENITDFMASTHILNQFWLTFLMVISMVLVARTFVAGTRYSPILIIVVFGLLMGFILTKTGMATPGLKEFPIVDFTSKVTITALIASFFMGGQEIRKIIAKKELDKTDIVMPSHEEIFLGTKFTQFMFLIRAFFVLIGIESMKRVIIGHNTNEPLDSFYPLLGYLGLVGSIILIDYRAKITNKPLYIRKGIMETIVILGILVASYYISQGIKPMIALPEIFFAMILSVTAGMLFSEWKFGPTIRALLFAGIPVVLAANFMVGGSRIAEALTLTGMTSVISYGFFGQLFWMFGGLALLIFFGKANHIRNLAPGMAGSLSHSGLTGACTAGDLGEDAMVRAPIMINVPFIGHIFVFSVLAASASDGKLIIPYTLMIVASGLAFTVWSLYMLRKAAGSDSKEIKGLMLFSLGWQLTAVFGGLFILHLGGVSLDDAVMANSSAISHFGLFAAIQGGMFGEQAAGMIAFVFAMPFLVHPLVFGIFGKTAENNGIMPQKLVYVLAASGVAGILYSLL</sequence>
<accession>A0A644YMU7</accession>
<feature type="transmembrane region" description="Helical" evidence="1">
    <location>
        <begin position="75"/>
        <end position="92"/>
    </location>
</feature>
<dbReference type="EMBL" id="VSSQ01005638">
    <property type="protein sequence ID" value="MPM29905.1"/>
    <property type="molecule type" value="Genomic_DNA"/>
</dbReference>
<feature type="transmembrane region" description="Helical" evidence="1">
    <location>
        <begin position="214"/>
        <end position="234"/>
    </location>
</feature>
<feature type="transmembrane region" description="Helical" evidence="1">
    <location>
        <begin position="12"/>
        <end position="31"/>
    </location>
</feature>
<proteinExistence type="predicted"/>
<organism evidence="2">
    <name type="scientific">bioreactor metagenome</name>
    <dbReference type="NCBI Taxonomy" id="1076179"/>
    <lineage>
        <taxon>unclassified sequences</taxon>
        <taxon>metagenomes</taxon>
        <taxon>ecological metagenomes</taxon>
    </lineage>
</organism>
<feature type="transmembrane region" description="Helical" evidence="1">
    <location>
        <begin position="246"/>
        <end position="266"/>
    </location>
</feature>
<comment type="caution">
    <text evidence="2">The sequence shown here is derived from an EMBL/GenBank/DDBJ whole genome shotgun (WGS) entry which is preliminary data.</text>
</comment>
<feature type="transmembrane region" description="Helical" evidence="1">
    <location>
        <begin position="158"/>
        <end position="178"/>
    </location>
</feature>
<feature type="transmembrane region" description="Helical" evidence="1">
    <location>
        <begin position="367"/>
        <end position="390"/>
    </location>
</feature>
<keyword evidence="1" id="KW-1133">Transmembrane helix</keyword>
<evidence type="ECO:0000256" key="1">
    <source>
        <dbReference type="SAM" id="Phobius"/>
    </source>
</evidence>
<keyword evidence="1" id="KW-0812">Transmembrane</keyword>
<evidence type="ECO:0000313" key="2">
    <source>
        <dbReference type="EMBL" id="MPM29905.1"/>
    </source>
</evidence>
<reference evidence="2" key="1">
    <citation type="submission" date="2019-08" db="EMBL/GenBank/DDBJ databases">
        <authorList>
            <person name="Kucharzyk K."/>
            <person name="Murdoch R.W."/>
            <person name="Higgins S."/>
            <person name="Loffler F."/>
        </authorList>
    </citation>
    <scope>NUCLEOTIDE SEQUENCE</scope>
</reference>
<feature type="transmembrane region" description="Helical" evidence="1">
    <location>
        <begin position="461"/>
        <end position="481"/>
    </location>
</feature>
<feature type="transmembrane region" description="Helical" evidence="1">
    <location>
        <begin position="128"/>
        <end position="146"/>
    </location>
</feature>
<dbReference type="AlphaFoldDB" id="A0A644YMU7"/>
<feature type="transmembrane region" description="Helical" evidence="1">
    <location>
        <begin position="278"/>
        <end position="300"/>
    </location>
</feature>
<gene>
    <name evidence="2" type="ORF">SDC9_76447</name>
</gene>
<feature type="transmembrane region" description="Helical" evidence="1">
    <location>
        <begin position="43"/>
        <end position="63"/>
    </location>
</feature>